<dbReference type="GO" id="GO:0106059">
    <property type="term" value="F:tRNA (cytidine(56)-2'-O)-methyltransferase activity"/>
    <property type="evidence" value="ECO:0007669"/>
    <property type="project" value="UniProtKB-EC"/>
</dbReference>
<evidence type="ECO:0000256" key="4">
    <source>
        <dbReference type="ARBA" id="ARBA00011738"/>
    </source>
</evidence>
<keyword evidence="8" id="KW-0808">Transferase</keyword>
<comment type="caution">
    <text evidence="12">The sequence shown here is derived from an EMBL/GenBank/DDBJ whole genome shotgun (WGS) entry which is preliminary data.</text>
</comment>
<dbReference type="GO" id="GO:0002128">
    <property type="term" value="P:tRNA nucleoside ribose methylation"/>
    <property type="evidence" value="ECO:0007669"/>
    <property type="project" value="InterPro"/>
</dbReference>
<dbReference type="PANTHER" id="PTHR42197:SF1">
    <property type="entry name" value="TRNA (CYTIDINE(56)-2'-O)-METHYLTRANSFERASE"/>
    <property type="match status" value="1"/>
</dbReference>
<dbReference type="InterPro" id="IPR029028">
    <property type="entry name" value="Alpha/beta_knot_MTases"/>
</dbReference>
<proteinExistence type="inferred from homology"/>
<organism evidence="12">
    <name type="scientific">mine drainage metagenome</name>
    <dbReference type="NCBI Taxonomy" id="410659"/>
    <lineage>
        <taxon>unclassified sequences</taxon>
        <taxon>metagenomes</taxon>
        <taxon>ecological metagenomes</taxon>
    </lineage>
</organism>
<evidence type="ECO:0000256" key="7">
    <source>
        <dbReference type="ARBA" id="ARBA00022490"/>
    </source>
</evidence>
<evidence type="ECO:0000256" key="3">
    <source>
        <dbReference type="ARBA" id="ARBA00010324"/>
    </source>
</evidence>
<keyword evidence="12" id="KW-0489">Methyltransferase</keyword>
<reference evidence="12" key="2">
    <citation type="journal article" date="2014" name="ISME J.">
        <title>Microbial stratification in low pH oxic and suboxic macroscopic growths along an acid mine drainage.</title>
        <authorList>
            <person name="Mendez-Garcia C."/>
            <person name="Mesa V."/>
            <person name="Sprenger R.R."/>
            <person name="Richter M."/>
            <person name="Diez M.S."/>
            <person name="Solano J."/>
            <person name="Bargiela R."/>
            <person name="Golyshina O.V."/>
            <person name="Manteca A."/>
            <person name="Ramos J.L."/>
            <person name="Gallego J.R."/>
            <person name="Llorente I."/>
            <person name="Martins Dos Santos V.A."/>
            <person name="Jensen O.N."/>
            <person name="Pelaez A.I."/>
            <person name="Sanchez J."/>
            <person name="Ferrer M."/>
        </authorList>
    </citation>
    <scope>NUCLEOTIDE SEQUENCE</scope>
</reference>
<name>T1B6S0_9ZZZZ</name>
<keyword evidence="7" id="KW-0963">Cytoplasm</keyword>
<keyword evidence="9" id="KW-0819">tRNA processing</keyword>
<comment type="subunit">
    <text evidence="4">Homodimer.</text>
</comment>
<evidence type="ECO:0000256" key="11">
    <source>
        <dbReference type="ARBA" id="ARBA00047792"/>
    </source>
</evidence>
<comment type="similarity">
    <text evidence="3">Belongs to the aTrm56 family.</text>
</comment>
<reference evidence="12" key="1">
    <citation type="submission" date="2013-08" db="EMBL/GenBank/DDBJ databases">
        <authorList>
            <person name="Mendez C."/>
            <person name="Richter M."/>
            <person name="Ferrer M."/>
            <person name="Sanchez J."/>
        </authorList>
    </citation>
    <scope>NUCLEOTIDE SEQUENCE</scope>
</reference>
<sequence>MLNVLVIGKPSYEKIVDLCLIARAFGASGIVFTSEDKRLESKSQRFCKDICDKWGGKFSVSFTANWKSYLREKRNYKTIYLTRYGIPMKQMEYTIRTYKNVLAIVSFSEKIKELYTIADFNISITSQPHTTASSITALLRTYYHDRELSMHFENAKYKIIPEQHGIHIDKMD</sequence>
<evidence type="ECO:0000256" key="10">
    <source>
        <dbReference type="ARBA" id="ARBA00029826"/>
    </source>
</evidence>
<accession>T1B6S0</accession>
<dbReference type="Pfam" id="PF01994">
    <property type="entry name" value="Trm56"/>
    <property type="match status" value="1"/>
</dbReference>
<comment type="subcellular location">
    <subcellularLocation>
        <location evidence="2">Cytoplasm</location>
    </subcellularLocation>
</comment>
<evidence type="ECO:0000256" key="8">
    <source>
        <dbReference type="ARBA" id="ARBA00022679"/>
    </source>
</evidence>
<evidence type="ECO:0000256" key="1">
    <source>
        <dbReference type="ARBA" id="ARBA00003959"/>
    </source>
</evidence>
<comment type="catalytic activity">
    <reaction evidence="11">
        <text>cytidine(56) in tRNA + S-adenosyl-L-methionine = 2'-O-methylcytidine(56) in tRNA + S-adenosyl-L-homocysteine + H(+)</text>
        <dbReference type="Rhea" id="RHEA:42968"/>
        <dbReference type="Rhea" id="RHEA-COMP:10308"/>
        <dbReference type="Rhea" id="RHEA-COMP:10309"/>
        <dbReference type="ChEBI" id="CHEBI:15378"/>
        <dbReference type="ChEBI" id="CHEBI:57856"/>
        <dbReference type="ChEBI" id="CHEBI:59789"/>
        <dbReference type="ChEBI" id="CHEBI:74495"/>
        <dbReference type="ChEBI" id="CHEBI:82748"/>
        <dbReference type="EC" id="2.1.1.206"/>
    </reaction>
</comment>
<protein>
    <recommendedName>
        <fullName evidence="6">tRNA (cytidine(56)-2'-O)-methyltransferase</fullName>
        <ecNumber evidence="5">2.1.1.206</ecNumber>
    </recommendedName>
    <alternativeName>
        <fullName evidence="10">tRNA ribose 2'-O-methyltransferase aTrm56</fullName>
    </alternativeName>
</protein>
<dbReference type="InterPro" id="IPR029026">
    <property type="entry name" value="tRNA_m1G_MTases_N"/>
</dbReference>
<evidence type="ECO:0000256" key="2">
    <source>
        <dbReference type="ARBA" id="ARBA00004496"/>
    </source>
</evidence>
<dbReference type="InterPro" id="IPR002845">
    <property type="entry name" value="tRNA_mtfrase_aTrm56"/>
</dbReference>
<evidence type="ECO:0000256" key="5">
    <source>
        <dbReference type="ARBA" id="ARBA00012624"/>
    </source>
</evidence>
<evidence type="ECO:0000313" key="12">
    <source>
        <dbReference type="EMBL" id="EQD48684.1"/>
    </source>
</evidence>
<dbReference type="Gene3D" id="3.40.1280.10">
    <property type="match status" value="1"/>
</dbReference>
<gene>
    <name evidence="12" type="ORF">B2A_07894</name>
</gene>
<comment type="function">
    <text evidence="1">Specifically catalyzes the AdoMet-dependent 2'-O-ribose methylation of cytidine at position 56 in tRNAs.</text>
</comment>
<dbReference type="EC" id="2.1.1.206" evidence="5"/>
<evidence type="ECO:0000256" key="9">
    <source>
        <dbReference type="ARBA" id="ARBA00022694"/>
    </source>
</evidence>
<dbReference type="GO" id="GO:0005737">
    <property type="term" value="C:cytoplasm"/>
    <property type="evidence" value="ECO:0007669"/>
    <property type="project" value="UniProtKB-SubCell"/>
</dbReference>
<dbReference type="PANTHER" id="PTHR42197">
    <property type="entry name" value="TRNA (CYTIDINE(56)-2'-O)-METHYLTRANSFERASE"/>
    <property type="match status" value="1"/>
</dbReference>
<dbReference type="SUPFAM" id="SSF75217">
    <property type="entry name" value="alpha/beta knot"/>
    <property type="match status" value="1"/>
</dbReference>
<evidence type="ECO:0000256" key="6">
    <source>
        <dbReference type="ARBA" id="ARBA00013709"/>
    </source>
</evidence>
<dbReference type="EMBL" id="AUZZ01005677">
    <property type="protein sequence ID" value="EQD48684.1"/>
    <property type="molecule type" value="Genomic_DNA"/>
</dbReference>
<dbReference type="AlphaFoldDB" id="T1B6S0"/>